<feature type="region of interest" description="Disordered" evidence="3">
    <location>
        <begin position="109"/>
        <end position="296"/>
    </location>
</feature>
<accession>A0A1E7L7G1</accession>
<evidence type="ECO:0000256" key="4">
    <source>
        <dbReference type="SAM" id="SignalP"/>
    </source>
</evidence>
<name>A0A1E7L7G1_9ACTN</name>
<proteinExistence type="inferred from homology"/>
<feature type="compositionally biased region" description="Basic and acidic residues" evidence="3">
    <location>
        <begin position="252"/>
        <end position="267"/>
    </location>
</feature>
<feature type="signal peptide" evidence="4">
    <location>
        <begin position="1"/>
        <end position="40"/>
    </location>
</feature>
<dbReference type="EMBL" id="LJGW01000175">
    <property type="protein sequence ID" value="OEV11913.1"/>
    <property type="molecule type" value="Genomic_DNA"/>
</dbReference>
<evidence type="ECO:0000256" key="3">
    <source>
        <dbReference type="SAM" id="MobiDB-lite"/>
    </source>
</evidence>
<dbReference type="Gene3D" id="1.10.530.10">
    <property type="match status" value="1"/>
</dbReference>
<dbReference type="PATRIC" id="fig|518642.10.peg.1816"/>
<evidence type="ECO:0000256" key="2">
    <source>
        <dbReference type="ARBA" id="ARBA00022801"/>
    </source>
</evidence>
<keyword evidence="2" id="KW-0378">Hydrolase</keyword>
<keyword evidence="4" id="KW-0732">Signal</keyword>
<feature type="chain" id="PRO_5009197113" description="LysM domain-containing protein" evidence="4">
    <location>
        <begin position="41"/>
        <end position="335"/>
    </location>
</feature>
<dbReference type="InterPro" id="IPR018392">
    <property type="entry name" value="LysM"/>
</dbReference>
<dbReference type="PANTHER" id="PTHR34700:SF4">
    <property type="entry name" value="PHAGE-LIKE ELEMENT PBSX PROTEIN XKDP"/>
    <property type="match status" value="1"/>
</dbReference>
<dbReference type="AlphaFoldDB" id="A0A1E7L7G1"/>
<dbReference type="PANTHER" id="PTHR34700">
    <property type="entry name" value="POTASSIUM BINDING PROTEIN KBP"/>
    <property type="match status" value="1"/>
</dbReference>
<reference evidence="6 7" key="1">
    <citation type="journal article" date="2016" name="Front. Microbiol.">
        <title>Comparative Genomics Analysis of Streptomyces Species Reveals Their Adaptation to the Marine Environment and Their Diversity at the Genomic Level.</title>
        <authorList>
            <person name="Tian X."/>
            <person name="Zhang Z."/>
            <person name="Yang T."/>
            <person name="Chen M."/>
            <person name="Li J."/>
            <person name="Chen F."/>
            <person name="Yang J."/>
            <person name="Li W."/>
            <person name="Zhang B."/>
            <person name="Zhang Z."/>
            <person name="Wu J."/>
            <person name="Zhang C."/>
            <person name="Long L."/>
            <person name="Xiao J."/>
        </authorList>
    </citation>
    <scope>NUCLEOTIDE SEQUENCE [LARGE SCALE GENOMIC DNA]</scope>
    <source>
        <strain evidence="6 7">SCSIO 10429</strain>
    </source>
</reference>
<protein>
    <recommendedName>
        <fullName evidence="5">LysM domain-containing protein</fullName>
    </recommendedName>
</protein>
<feature type="domain" description="LysM" evidence="5">
    <location>
        <begin position="286"/>
        <end position="335"/>
    </location>
</feature>
<feature type="compositionally biased region" description="Gly residues" evidence="3">
    <location>
        <begin position="238"/>
        <end position="248"/>
    </location>
</feature>
<dbReference type="InterPro" id="IPR036779">
    <property type="entry name" value="LysM_dom_sf"/>
</dbReference>
<comment type="similarity">
    <text evidence="1">Belongs to the transglycosylase family. Rpf subfamily.</text>
</comment>
<dbReference type="CDD" id="cd13925">
    <property type="entry name" value="RPF"/>
    <property type="match status" value="1"/>
</dbReference>
<dbReference type="Proteomes" id="UP000176005">
    <property type="component" value="Unassembled WGS sequence"/>
</dbReference>
<evidence type="ECO:0000313" key="6">
    <source>
        <dbReference type="EMBL" id="OEV11913.1"/>
    </source>
</evidence>
<dbReference type="InterPro" id="IPR023346">
    <property type="entry name" value="Lysozyme-like_dom_sf"/>
</dbReference>
<evidence type="ECO:0000259" key="5">
    <source>
        <dbReference type="PROSITE" id="PS51782"/>
    </source>
</evidence>
<keyword evidence="7" id="KW-1185">Reference proteome</keyword>
<evidence type="ECO:0000256" key="1">
    <source>
        <dbReference type="ARBA" id="ARBA00010830"/>
    </source>
</evidence>
<dbReference type="GO" id="GO:0016787">
    <property type="term" value="F:hydrolase activity"/>
    <property type="evidence" value="ECO:0007669"/>
    <property type="project" value="UniProtKB-KW"/>
</dbReference>
<organism evidence="6 7">
    <name type="scientific">Streptomyces nanshensis</name>
    <dbReference type="NCBI Taxonomy" id="518642"/>
    <lineage>
        <taxon>Bacteria</taxon>
        <taxon>Bacillati</taxon>
        <taxon>Actinomycetota</taxon>
        <taxon>Actinomycetes</taxon>
        <taxon>Kitasatosporales</taxon>
        <taxon>Streptomycetaceae</taxon>
        <taxon>Streptomyces</taxon>
    </lineage>
</organism>
<dbReference type="CDD" id="cd00118">
    <property type="entry name" value="LysM"/>
    <property type="match status" value="1"/>
</dbReference>
<dbReference type="Pfam" id="PF06737">
    <property type="entry name" value="Transglycosylas"/>
    <property type="match status" value="1"/>
</dbReference>
<feature type="compositionally biased region" description="Acidic residues" evidence="3">
    <location>
        <begin position="128"/>
        <end position="141"/>
    </location>
</feature>
<dbReference type="PROSITE" id="PS51782">
    <property type="entry name" value="LYSM"/>
    <property type="match status" value="1"/>
</dbReference>
<sequence length="335" mass="33944">MLSGNGRHRRPRQAPNFVVAAGVTGAGLALPLLGATSASAADNTTWDAVAECESGGLWSADENNGAYGGLQLDQETWEEHGGTEYAGRPDLASRDQQITVAERLLDAEGAESFGECAESAGLSQDSPGDPDVDPDGSDDVADGPVAERPYPTEPSESGDASDDDGATDGDASADPSESPDPSRSPDPSESGSGDDTSDSPDAPESPDTTAPSVPDGSGDGSGSGEESGHDDGTYDPGGPAGHGNGGDSADGSDEHPSRGGADGRDDAHDDGDDGDDAGNGKGGDDARYRVSHGDSLSAIADEENVRGGWERLYEHNRDVVGSDPDLILPGQELRL</sequence>
<comment type="caution">
    <text evidence="6">The sequence shown here is derived from an EMBL/GenBank/DDBJ whole genome shotgun (WGS) entry which is preliminary data.</text>
</comment>
<dbReference type="InterPro" id="IPR010618">
    <property type="entry name" value="RPF"/>
</dbReference>
<evidence type="ECO:0000313" key="7">
    <source>
        <dbReference type="Proteomes" id="UP000176005"/>
    </source>
</evidence>
<dbReference type="Gene3D" id="3.10.350.10">
    <property type="entry name" value="LysM domain"/>
    <property type="match status" value="1"/>
</dbReference>
<gene>
    <name evidence="6" type="ORF">AN218_10855</name>
</gene>
<feature type="compositionally biased region" description="Low complexity" evidence="3">
    <location>
        <begin position="168"/>
        <end position="202"/>
    </location>
</feature>
<dbReference type="SUPFAM" id="SSF53955">
    <property type="entry name" value="Lysozyme-like"/>
    <property type="match status" value="1"/>
</dbReference>
<feature type="compositionally biased region" description="Basic and acidic residues" evidence="3">
    <location>
        <begin position="282"/>
        <end position="292"/>
    </location>
</feature>
<dbReference type="InterPro" id="IPR052196">
    <property type="entry name" value="Bact_Kbp"/>
</dbReference>
<feature type="region of interest" description="Disordered" evidence="3">
    <location>
        <begin position="57"/>
        <end position="94"/>
    </location>
</feature>